<dbReference type="InterPro" id="IPR006311">
    <property type="entry name" value="TAT_signal"/>
</dbReference>
<gene>
    <name evidence="9" type="ORF">GC722_05120</name>
</gene>
<dbReference type="SUPFAM" id="SSF51445">
    <property type="entry name" value="(Trans)glycosidases"/>
    <property type="match status" value="1"/>
</dbReference>
<comment type="catalytic activity">
    <reaction evidence="1">
        <text>Hydrolysis of terminal non-reducing N-acetyl-D-hexosamine residues in N-acetyl-beta-D-hexosaminides.</text>
        <dbReference type="EC" id="3.2.1.52"/>
    </reaction>
</comment>
<feature type="domain" description="Glycoside hydrolase family 3 N-terminal" evidence="7">
    <location>
        <begin position="71"/>
        <end position="410"/>
    </location>
</feature>
<evidence type="ECO:0000256" key="6">
    <source>
        <dbReference type="SAM" id="SignalP"/>
    </source>
</evidence>
<dbReference type="EC" id="3.2.1.52" evidence="3"/>
<evidence type="ECO:0000256" key="4">
    <source>
        <dbReference type="ARBA" id="ARBA00022801"/>
    </source>
</evidence>
<evidence type="ECO:0000313" key="9">
    <source>
        <dbReference type="EMBL" id="MVA75411.1"/>
    </source>
</evidence>
<dbReference type="Gene3D" id="3.20.20.300">
    <property type="entry name" value="Glycoside hydrolase, family 3, N-terminal domain"/>
    <property type="match status" value="1"/>
</dbReference>
<feature type="chain" id="PRO_5025342992" description="beta-N-acetylhexosaminidase" evidence="6">
    <location>
        <begin position="40"/>
        <end position="616"/>
    </location>
</feature>
<dbReference type="AlphaFoldDB" id="A0A6A9URT3"/>
<protein>
    <recommendedName>
        <fullName evidence="3">beta-N-acetylhexosaminidase</fullName>
        <ecNumber evidence="3">3.2.1.52</ecNumber>
    </recommendedName>
</protein>
<feature type="domain" description="Glycoside hydrolase family 3 C-terminal" evidence="8">
    <location>
        <begin position="449"/>
        <end position="616"/>
    </location>
</feature>
<dbReference type="InterPro" id="IPR036881">
    <property type="entry name" value="Glyco_hydro_3_C_sf"/>
</dbReference>
<dbReference type="InterPro" id="IPR001764">
    <property type="entry name" value="Glyco_hydro_3_N"/>
</dbReference>
<sequence length="616" mass="64308">MPCTDRPSTARRGRRLGLAAVATAAAGLVALGAVQPAAADRPNPTDQLKKRGVVTEGVCRAWSQQVTKQMTLEEKVGQLFIQELYGPTATTKDPRNVDFYGLETPAEIIAKYHLGGAIYFAWTDSVAGGPQQIAGLSNGLQQAALGADRFDVPLQVAIDQEQGVVTRIGPPATQFPGSMAVAATRSTEDARTAAAITGEELAAMGVNVNFAPDADVNVNPQNPVIGVRSFSSDPELAADFVAAQVAGYQDDAGIASSAKHFPGHGDTATDSHTGLPLITHTREQWEQLDRPPFEAAIEAGADMIMTAHLVMPALDDSGVPATLSKPILTDLLREEMGYEGVIVTDSLQMAGVRDMFDDAEIAVRALEAGADQLLMSSDLPVAYPAVVEAVQSGRLREGDIDQKVKRVLQLKCTNGTVLDPMVDESAVSQTVGAPEHRAEADRITDGTHTLLENDADLLPLQVGGQDVLVTGFGVSTTSTLAAELAARGATTTVQETGTAPNATRIAAAVAAAEQADTVVVLTNNASTSAAQQRLVSQLQATGTPVVVVAVRNPYDIAALPGTETYLTTYSYSPVTVPSLARVLTGEVEPSGKLPVDIPALGDPGTVLYPFGSGLGY</sequence>
<dbReference type="EMBL" id="WPCU01000004">
    <property type="protein sequence ID" value="MVA75411.1"/>
    <property type="molecule type" value="Genomic_DNA"/>
</dbReference>
<dbReference type="InterPro" id="IPR017853">
    <property type="entry name" value="GH"/>
</dbReference>
<accession>A0A6A9URT3</accession>
<evidence type="ECO:0000259" key="8">
    <source>
        <dbReference type="Pfam" id="PF01915"/>
    </source>
</evidence>
<proteinExistence type="inferred from homology"/>
<reference evidence="9 10" key="1">
    <citation type="submission" date="2019-12" db="EMBL/GenBank/DDBJ databases">
        <title>Auraticoccus cholistani sp. nov., an actinomycete isolated from soil of Cholistan desert.</title>
        <authorList>
            <person name="Cheema M.T."/>
        </authorList>
    </citation>
    <scope>NUCLEOTIDE SEQUENCE [LARGE SCALE GENOMIC DNA]</scope>
    <source>
        <strain evidence="9 10">F435</strain>
    </source>
</reference>
<dbReference type="GO" id="GO:0009254">
    <property type="term" value="P:peptidoglycan turnover"/>
    <property type="evidence" value="ECO:0007669"/>
    <property type="project" value="TreeGrafter"/>
</dbReference>
<organism evidence="9 10">
    <name type="scientific">Auraticoccus cholistanensis</name>
    <dbReference type="NCBI Taxonomy" id="2656650"/>
    <lineage>
        <taxon>Bacteria</taxon>
        <taxon>Bacillati</taxon>
        <taxon>Actinomycetota</taxon>
        <taxon>Actinomycetes</taxon>
        <taxon>Propionibacteriales</taxon>
        <taxon>Propionibacteriaceae</taxon>
        <taxon>Auraticoccus</taxon>
    </lineage>
</organism>
<dbReference type="PROSITE" id="PS51318">
    <property type="entry name" value="TAT"/>
    <property type="match status" value="1"/>
</dbReference>
<evidence type="ECO:0000259" key="7">
    <source>
        <dbReference type="Pfam" id="PF00933"/>
    </source>
</evidence>
<dbReference type="Pfam" id="PF00933">
    <property type="entry name" value="Glyco_hydro_3"/>
    <property type="match status" value="1"/>
</dbReference>
<dbReference type="PANTHER" id="PTHR30480">
    <property type="entry name" value="BETA-HEXOSAMINIDASE-RELATED"/>
    <property type="match status" value="1"/>
</dbReference>
<keyword evidence="4 9" id="KW-0378">Hydrolase</keyword>
<dbReference type="GO" id="GO:0005975">
    <property type="term" value="P:carbohydrate metabolic process"/>
    <property type="evidence" value="ECO:0007669"/>
    <property type="project" value="InterPro"/>
</dbReference>
<evidence type="ECO:0000256" key="1">
    <source>
        <dbReference type="ARBA" id="ARBA00001231"/>
    </source>
</evidence>
<comment type="caution">
    <text evidence="9">The sequence shown here is derived from an EMBL/GenBank/DDBJ whole genome shotgun (WGS) entry which is preliminary data.</text>
</comment>
<evidence type="ECO:0000313" key="10">
    <source>
        <dbReference type="Proteomes" id="UP000435304"/>
    </source>
</evidence>
<feature type="signal peptide" evidence="6">
    <location>
        <begin position="1"/>
        <end position="39"/>
    </location>
</feature>
<dbReference type="GO" id="GO:0004563">
    <property type="term" value="F:beta-N-acetylhexosaminidase activity"/>
    <property type="evidence" value="ECO:0007669"/>
    <property type="project" value="UniProtKB-EC"/>
</dbReference>
<keyword evidence="5" id="KW-0326">Glycosidase</keyword>
<dbReference type="PRINTS" id="PR00133">
    <property type="entry name" value="GLHYDRLASE3"/>
</dbReference>
<comment type="similarity">
    <text evidence="2">Belongs to the glycosyl hydrolase 3 family.</text>
</comment>
<keyword evidence="10" id="KW-1185">Reference proteome</keyword>
<evidence type="ECO:0000256" key="5">
    <source>
        <dbReference type="ARBA" id="ARBA00023295"/>
    </source>
</evidence>
<dbReference type="InterPro" id="IPR036962">
    <property type="entry name" value="Glyco_hydro_3_N_sf"/>
</dbReference>
<dbReference type="InterPro" id="IPR002772">
    <property type="entry name" value="Glyco_hydro_3_C"/>
</dbReference>
<dbReference type="SUPFAM" id="SSF52279">
    <property type="entry name" value="Beta-D-glucan exohydrolase, C-terminal domain"/>
    <property type="match status" value="1"/>
</dbReference>
<dbReference type="Proteomes" id="UP000435304">
    <property type="component" value="Unassembled WGS sequence"/>
</dbReference>
<dbReference type="FunFam" id="3.20.20.300:FF:000014">
    <property type="entry name" value="Beta-hexosaminidase, lipoprotein"/>
    <property type="match status" value="1"/>
</dbReference>
<evidence type="ECO:0000256" key="2">
    <source>
        <dbReference type="ARBA" id="ARBA00005336"/>
    </source>
</evidence>
<dbReference type="Gene3D" id="3.40.50.1700">
    <property type="entry name" value="Glycoside hydrolase family 3 C-terminal domain"/>
    <property type="match status" value="1"/>
</dbReference>
<evidence type="ECO:0000256" key="3">
    <source>
        <dbReference type="ARBA" id="ARBA00012663"/>
    </source>
</evidence>
<dbReference type="Pfam" id="PF01915">
    <property type="entry name" value="Glyco_hydro_3_C"/>
    <property type="match status" value="1"/>
</dbReference>
<name>A0A6A9URT3_9ACTN</name>
<keyword evidence="6" id="KW-0732">Signal</keyword>
<dbReference type="InterPro" id="IPR050226">
    <property type="entry name" value="NagZ_Beta-hexosaminidase"/>
</dbReference>
<dbReference type="PANTHER" id="PTHR30480:SF13">
    <property type="entry name" value="BETA-HEXOSAMINIDASE"/>
    <property type="match status" value="1"/>
</dbReference>